<evidence type="ECO:0000313" key="2">
    <source>
        <dbReference type="EMBL" id="KUK17102.1"/>
    </source>
</evidence>
<organism evidence="2 3">
    <name type="scientific">Thermococcus sibiricus</name>
    <dbReference type="NCBI Taxonomy" id="172049"/>
    <lineage>
        <taxon>Archaea</taxon>
        <taxon>Methanobacteriati</taxon>
        <taxon>Methanobacteriota</taxon>
        <taxon>Thermococci</taxon>
        <taxon>Thermococcales</taxon>
        <taxon>Thermococcaceae</taxon>
        <taxon>Thermococcus</taxon>
    </lineage>
</organism>
<dbReference type="EMBL" id="LGFD01000036">
    <property type="protein sequence ID" value="KUK17102.1"/>
    <property type="molecule type" value="Genomic_DNA"/>
</dbReference>
<keyword evidence="1" id="KW-0472">Membrane</keyword>
<evidence type="ECO:0000256" key="1">
    <source>
        <dbReference type="SAM" id="Phobius"/>
    </source>
</evidence>
<comment type="caution">
    <text evidence="2">The sequence shown here is derived from an EMBL/GenBank/DDBJ whole genome shotgun (WGS) entry which is preliminary data.</text>
</comment>
<keyword evidence="1" id="KW-1133">Transmembrane helix</keyword>
<evidence type="ECO:0000313" key="3">
    <source>
        <dbReference type="Proteomes" id="UP000053911"/>
    </source>
</evidence>
<dbReference type="AlphaFoldDB" id="A0A101EKY6"/>
<proteinExistence type="predicted"/>
<protein>
    <submittedName>
        <fullName evidence="2">Uncharacterized protein</fullName>
    </submittedName>
</protein>
<name>A0A101EKY6_9EURY</name>
<reference evidence="3" key="1">
    <citation type="journal article" date="2015" name="MBio">
        <title>Genome-Resolved Metagenomic Analysis Reveals Roles for Candidate Phyla and Other Microbial Community Members in Biogeochemical Transformations in Oil Reservoirs.</title>
        <authorList>
            <person name="Hu P."/>
            <person name="Tom L."/>
            <person name="Singh A."/>
            <person name="Thomas B.C."/>
            <person name="Baker B.J."/>
            <person name="Piceno Y.M."/>
            <person name="Andersen G.L."/>
            <person name="Banfield J.F."/>
        </authorList>
    </citation>
    <scope>NUCLEOTIDE SEQUENCE [LARGE SCALE GENOMIC DNA]</scope>
</reference>
<feature type="transmembrane region" description="Helical" evidence="1">
    <location>
        <begin position="12"/>
        <end position="32"/>
    </location>
</feature>
<gene>
    <name evidence="2" type="ORF">XD54_1615</name>
</gene>
<keyword evidence="1" id="KW-0812">Transmembrane</keyword>
<sequence length="75" mass="8449">MMVKTKLESFLVLRFPFFINSKVAITSVLFGPKTITSKRLEMTLILKFSTLTPVHSQTLQKVKPQLKLSLDKGPG</sequence>
<accession>A0A101EKY6</accession>
<dbReference type="PATRIC" id="fig|172049.5.peg.1086"/>
<dbReference type="Proteomes" id="UP000053911">
    <property type="component" value="Unassembled WGS sequence"/>
</dbReference>